<keyword evidence="5" id="KW-0503">Monooxygenase</keyword>
<accession>M3ABR8</accession>
<keyword evidence="3 4" id="KW-0408">Iron</keyword>
<dbReference type="InterPro" id="IPR002401">
    <property type="entry name" value="Cyt_P450_E_grp-I"/>
</dbReference>
<comment type="similarity">
    <text evidence="5">Belongs to the cytochrome P450 family.</text>
</comment>
<dbReference type="HOGENOM" id="CLU_001570_14_0_1"/>
<dbReference type="Gene3D" id="1.10.630.10">
    <property type="entry name" value="Cytochrome P450"/>
    <property type="match status" value="1"/>
</dbReference>
<dbReference type="PRINTS" id="PR00463">
    <property type="entry name" value="EP450I"/>
</dbReference>
<feature type="binding site" description="axial binding residue" evidence="4">
    <location>
        <position position="423"/>
    </location>
    <ligand>
        <name>heme</name>
        <dbReference type="ChEBI" id="CHEBI:30413"/>
    </ligand>
    <ligandPart>
        <name>Fe</name>
        <dbReference type="ChEBI" id="CHEBI:18248"/>
    </ligandPart>
</feature>
<dbReference type="PROSITE" id="PS00086">
    <property type="entry name" value="CYTOCHROME_P450"/>
    <property type="match status" value="1"/>
</dbReference>
<dbReference type="InterPro" id="IPR001128">
    <property type="entry name" value="Cyt_P450"/>
</dbReference>
<evidence type="ECO:0000313" key="7">
    <source>
        <dbReference type="Proteomes" id="UP000016932"/>
    </source>
</evidence>
<keyword evidence="2 4" id="KW-0479">Metal-binding</keyword>
<dbReference type="KEGG" id="pfj:MYCFIDRAFT_77669"/>
<dbReference type="eggNOG" id="KOG0156">
    <property type="taxonomic scope" value="Eukaryota"/>
</dbReference>
<dbReference type="GO" id="GO:0020037">
    <property type="term" value="F:heme binding"/>
    <property type="evidence" value="ECO:0007669"/>
    <property type="project" value="InterPro"/>
</dbReference>
<dbReference type="PANTHER" id="PTHR24305">
    <property type="entry name" value="CYTOCHROME P450"/>
    <property type="match status" value="1"/>
</dbReference>
<gene>
    <name evidence="6" type="ORF">MYCFIDRAFT_77669</name>
</gene>
<evidence type="ECO:0000256" key="3">
    <source>
        <dbReference type="ARBA" id="ARBA00023004"/>
    </source>
</evidence>
<dbReference type="Pfam" id="PF00067">
    <property type="entry name" value="p450"/>
    <property type="match status" value="1"/>
</dbReference>
<dbReference type="GO" id="GO:0016705">
    <property type="term" value="F:oxidoreductase activity, acting on paired donors, with incorporation or reduction of molecular oxygen"/>
    <property type="evidence" value="ECO:0007669"/>
    <property type="project" value="InterPro"/>
</dbReference>
<sequence length="475" mass="53584">MASRMMSCFGNVPGPFLARFTRLWELRQMLRGEFHETIVKLHKQHGPIVRISPNLYSLNSPADQKKIYNLRADLSKTPYYDAGGHPQRPNLFSTQDASLHADRKKPVANLYSMSSMVHYEDAVDRMIKICLRKFAGFAEKRKKVFVPKFMQAYAFDVIGEITINQNFGMMETEADVDGMMELVHASIRYLGTVGIFPEFHSWIFRIVSFLRLRHAGGLIEKIASDTIRKFRHPDRMIEKEDPNSDPFISKLLRLEAAGKADSSHLMDAIASNIAAGSDTTAITLSAALYYLYRTPRALAALRKEIDEMQKAGKISDPVSFKEAQDMPYLQAVILETLRLHPAVGYVLPRKVPAGGMELAGRHLPGGTCVGVSAWALHRNPEAYGDDASEFRPERFLVSEDSSSKNRTASLASSFAFGGGTRSCIGKNISLLEMTKAVPQIVRKFDLVFESDEPWELFSTWFVWQKYHCYIEPRKG</sequence>
<evidence type="ECO:0000313" key="6">
    <source>
        <dbReference type="EMBL" id="EME82021.1"/>
    </source>
</evidence>
<dbReference type="PRINTS" id="PR00385">
    <property type="entry name" value="P450"/>
</dbReference>
<evidence type="ECO:0000256" key="2">
    <source>
        <dbReference type="ARBA" id="ARBA00022723"/>
    </source>
</evidence>
<evidence type="ECO:0000256" key="4">
    <source>
        <dbReference type="PIRSR" id="PIRSR602401-1"/>
    </source>
</evidence>
<keyword evidence="5" id="KW-0560">Oxidoreductase</keyword>
<dbReference type="GO" id="GO:0004497">
    <property type="term" value="F:monooxygenase activity"/>
    <property type="evidence" value="ECO:0007669"/>
    <property type="project" value="UniProtKB-KW"/>
</dbReference>
<comment type="cofactor">
    <cofactor evidence="1 4">
        <name>heme</name>
        <dbReference type="ChEBI" id="CHEBI:30413"/>
    </cofactor>
</comment>
<dbReference type="Proteomes" id="UP000016932">
    <property type="component" value="Unassembled WGS sequence"/>
</dbReference>
<dbReference type="InterPro" id="IPR050121">
    <property type="entry name" value="Cytochrome_P450_monoxygenase"/>
</dbReference>
<dbReference type="FunFam" id="1.10.630.10:FF:000050">
    <property type="entry name" value="Cytochrome P450 monooxygenase"/>
    <property type="match status" value="1"/>
</dbReference>
<dbReference type="AlphaFoldDB" id="M3ABR8"/>
<dbReference type="PANTHER" id="PTHR24305:SF190">
    <property type="entry name" value="P450, PUTATIVE (EUROFUNG)-RELATED"/>
    <property type="match status" value="1"/>
</dbReference>
<dbReference type="EMBL" id="KB446559">
    <property type="protein sequence ID" value="EME82021.1"/>
    <property type="molecule type" value="Genomic_DNA"/>
</dbReference>
<evidence type="ECO:0000256" key="5">
    <source>
        <dbReference type="RuleBase" id="RU000461"/>
    </source>
</evidence>
<name>M3ABR8_PSEFD</name>
<proteinExistence type="inferred from homology"/>
<evidence type="ECO:0008006" key="8">
    <source>
        <dbReference type="Google" id="ProtNLM"/>
    </source>
</evidence>
<dbReference type="VEuPathDB" id="FungiDB:MYCFIDRAFT_77669"/>
<dbReference type="RefSeq" id="XP_007927142.1">
    <property type="nucleotide sequence ID" value="XM_007928951.1"/>
</dbReference>
<dbReference type="OrthoDB" id="3934656at2759"/>
<reference evidence="6 7" key="1">
    <citation type="journal article" date="2012" name="PLoS Pathog.">
        <title>Diverse lifestyles and strategies of plant pathogenesis encoded in the genomes of eighteen Dothideomycetes fungi.</title>
        <authorList>
            <person name="Ohm R.A."/>
            <person name="Feau N."/>
            <person name="Henrissat B."/>
            <person name="Schoch C.L."/>
            <person name="Horwitz B.A."/>
            <person name="Barry K.W."/>
            <person name="Condon B.J."/>
            <person name="Copeland A.C."/>
            <person name="Dhillon B."/>
            <person name="Glaser F."/>
            <person name="Hesse C.N."/>
            <person name="Kosti I."/>
            <person name="LaButti K."/>
            <person name="Lindquist E.A."/>
            <person name="Lucas S."/>
            <person name="Salamov A.A."/>
            <person name="Bradshaw R.E."/>
            <person name="Ciuffetti L."/>
            <person name="Hamelin R.C."/>
            <person name="Kema G.H.J."/>
            <person name="Lawrence C."/>
            <person name="Scott J.A."/>
            <person name="Spatafora J.W."/>
            <person name="Turgeon B.G."/>
            <person name="de Wit P.J.G.M."/>
            <person name="Zhong S."/>
            <person name="Goodwin S.B."/>
            <person name="Grigoriev I.V."/>
        </authorList>
    </citation>
    <scope>NUCLEOTIDE SEQUENCE [LARGE SCALE GENOMIC DNA]</scope>
    <source>
        <strain evidence="6 7">CIRAD86</strain>
    </source>
</reference>
<keyword evidence="4 5" id="KW-0349">Heme</keyword>
<dbReference type="CDD" id="cd11060">
    <property type="entry name" value="CYP57A1-like"/>
    <property type="match status" value="1"/>
</dbReference>
<keyword evidence="7" id="KW-1185">Reference proteome</keyword>
<organism evidence="6 7">
    <name type="scientific">Pseudocercospora fijiensis (strain CIRAD86)</name>
    <name type="common">Black leaf streak disease fungus</name>
    <name type="synonym">Mycosphaerella fijiensis</name>
    <dbReference type="NCBI Taxonomy" id="383855"/>
    <lineage>
        <taxon>Eukaryota</taxon>
        <taxon>Fungi</taxon>
        <taxon>Dikarya</taxon>
        <taxon>Ascomycota</taxon>
        <taxon>Pezizomycotina</taxon>
        <taxon>Dothideomycetes</taxon>
        <taxon>Dothideomycetidae</taxon>
        <taxon>Mycosphaerellales</taxon>
        <taxon>Mycosphaerellaceae</taxon>
        <taxon>Pseudocercospora</taxon>
    </lineage>
</organism>
<dbReference type="GO" id="GO:0005506">
    <property type="term" value="F:iron ion binding"/>
    <property type="evidence" value="ECO:0007669"/>
    <property type="project" value="InterPro"/>
</dbReference>
<dbReference type="InterPro" id="IPR036396">
    <property type="entry name" value="Cyt_P450_sf"/>
</dbReference>
<dbReference type="SUPFAM" id="SSF48264">
    <property type="entry name" value="Cytochrome P450"/>
    <property type="match status" value="1"/>
</dbReference>
<protein>
    <recommendedName>
        <fullName evidence="8">Cytochrome P450</fullName>
    </recommendedName>
</protein>
<dbReference type="InterPro" id="IPR017972">
    <property type="entry name" value="Cyt_P450_CS"/>
</dbReference>
<dbReference type="GeneID" id="19341346"/>
<evidence type="ECO:0000256" key="1">
    <source>
        <dbReference type="ARBA" id="ARBA00001971"/>
    </source>
</evidence>